<sequence>MSTMSASLVPSYNRVKKALWDEARERTLKSASAKRKNVVYWMYRDQRAHDNWALLRAQALAVERGGTMSVCFVLFKEGLSLRHYDFMLRGLEEVEAELLKHKVAFEVVRDAAGVVAEAQARDAGCVVCDFSPLRESRASRDAVARGLPVDVELREVDAHNVVPAWVASDKLEVGARTIRKKINDKLPRFLTEFPELQSQPATPPSDGARFDWRSALAEIKSSSEIPNVAPIDWCDPGERAAHAALDAFCTDGRLEIFADKRNDPNANAVSNLSPYFHFGQLSPQRAALRVNGCKGAGVKAFIEESVVRRELADNFCLYQPNYDSLDGAARWARDSLELHERDRREHAMSRRQFEDANSHEDLWNAAQRQLVRAGKMHGFMRMYWCKKILEWSPTPVDALATAIYLNDKYSIDGKDPNGYVGVAWSVMGTHDMGWKERPVFGKIRYMNYNGCVRKFDVKRYVAAWPANAGPIDIFFDAETRKKKKARRS</sequence>
<dbReference type="PROSITE" id="PS51645">
    <property type="entry name" value="PHR_CRY_ALPHA_BETA"/>
    <property type="match status" value="1"/>
</dbReference>
<dbReference type="Gene3D" id="1.25.40.80">
    <property type="match status" value="1"/>
</dbReference>
<dbReference type="GO" id="GO:0000719">
    <property type="term" value="P:photoreactive repair"/>
    <property type="evidence" value="ECO:0007669"/>
    <property type="project" value="TreeGrafter"/>
</dbReference>
<evidence type="ECO:0000313" key="15">
    <source>
        <dbReference type="Proteomes" id="UP001230188"/>
    </source>
</evidence>
<comment type="similarity">
    <text evidence="2">Belongs to the DNA photolyase class-2 family.</text>
</comment>
<evidence type="ECO:0000256" key="3">
    <source>
        <dbReference type="ARBA" id="ARBA00013149"/>
    </source>
</evidence>
<dbReference type="AlphaFoldDB" id="A0AAD7UGK2"/>
<dbReference type="NCBIfam" id="TIGR00591">
    <property type="entry name" value="phr2"/>
    <property type="match status" value="1"/>
</dbReference>
<dbReference type="InterPro" id="IPR052219">
    <property type="entry name" value="Photolyase_Class-2"/>
</dbReference>
<dbReference type="PANTHER" id="PTHR10211">
    <property type="entry name" value="DEOXYRIBODIPYRIMIDINE PHOTOLYASE"/>
    <property type="match status" value="1"/>
</dbReference>
<dbReference type="Pfam" id="PF00875">
    <property type="entry name" value="DNA_photolyase"/>
    <property type="match status" value="1"/>
</dbReference>
<reference evidence="14" key="1">
    <citation type="submission" date="2023-01" db="EMBL/GenBank/DDBJ databases">
        <title>Metagenome sequencing of chrysophaentin producing Chrysophaeum taylorii.</title>
        <authorList>
            <person name="Davison J."/>
            <person name="Bewley C."/>
        </authorList>
    </citation>
    <scope>NUCLEOTIDE SEQUENCE</scope>
    <source>
        <strain evidence="14">NIES-1699</strain>
    </source>
</reference>
<dbReference type="Gene3D" id="3.40.50.620">
    <property type="entry name" value="HUPs"/>
    <property type="match status" value="1"/>
</dbReference>
<evidence type="ECO:0000256" key="2">
    <source>
        <dbReference type="ARBA" id="ARBA00006409"/>
    </source>
</evidence>
<dbReference type="GO" id="GO:0003904">
    <property type="term" value="F:deoxyribodipyrimidine photo-lyase activity"/>
    <property type="evidence" value="ECO:0007669"/>
    <property type="project" value="UniProtKB-EC"/>
</dbReference>
<dbReference type="PROSITE" id="PS01083">
    <property type="entry name" value="DNA_PHOTOLYASES_2_1"/>
    <property type="match status" value="1"/>
</dbReference>
<comment type="caution">
    <text evidence="14">The sequence shown here is derived from an EMBL/GenBank/DDBJ whole genome shotgun (WGS) entry which is preliminary data.</text>
</comment>
<evidence type="ECO:0000256" key="11">
    <source>
        <dbReference type="ARBA" id="ARBA00031671"/>
    </source>
</evidence>
<evidence type="ECO:0000256" key="10">
    <source>
        <dbReference type="ARBA" id="ARBA00023239"/>
    </source>
</evidence>
<dbReference type="FunFam" id="1.25.40.80:FF:000004">
    <property type="entry name" value="Deoxyribodipyrimidine photolyase"/>
    <property type="match status" value="1"/>
</dbReference>
<evidence type="ECO:0000256" key="5">
    <source>
        <dbReference type="ARBA" id="ARBA00022630"/>
    </source>
</evidence>
<dbReference type="InterPro" id="IPR014729">
    <property type="entry name" value="Rossmann-like_a/b/a_fold"/>
</dbReference>
<dbReference type="InterPro" id="IPR036134">
    <property type="entry name" value="Crypto/Photolyase_FAD-like_sf"/>
</dbReference>
<evidence type="ECO:0000256" key="12">
    <source>
        <dbReference type="ARBA" id="ARBA00033999"/>
    </source>
</evidence>
<evidence type="ECO:0000259" key="13">
    <source>
        <dbReference type="PROSITE" id="PS51645"/>
    </source>
</evidence>
<dbReference type="EMBL" id="JAQMWT010000344">
    <property type="protein sequence ID" value="KAJ8603783.1"/>
    <property type="molecule type" value="Genomic_DNA"/>
</dbReference>
<dbReference type="SUPFAM" id="SSF48173">
    <property type="entry name" value="Cryptochrome/photolyase FAD-binding domain"/>
    <property type="match status" value="1"/>
</dbReference>
<dbReference type="PROSITE" id="PS01084">
    <property type="entry name" value="DNA_PHOTOLYASES_2_2"/>
    <property type="match status" value="1"/>
</dbReference>
<evidence type="ECO:0000256" key="6">
    <source>
        <dbReference type="ARBA" id="ARBA00022763"/>
    </source>
</evidence>
<proteinExistence type="inferred from homology"/>
<keyword evidence="8" id="KW-0238">DNA-binding</keyword>
<keyword evidence="10" id="KW-0456">Lyase</keyword>
<dbReference type="InterPro" id="IPR008148">
    <property type="entry name" value="DNA_photolyase_2"/>
</dbReference>
<protein>
    <recommendedName>
        <fullName evidence="4">Deoxyribodipyrimidine photo-lyase</fullName>
        <ecNumber evidence="3">4.1.99.3</ecNumber>
    </recommendedName>
    <alternativeName>
        <fullName evidence="11">DNA photolyase</fullName>
    </alternativeName>
</protein>
<keyword evidence="6" id="KW-0227">DNA damage</keyword>
<comment type="catalytic activity">
    <reaction evidence="12">
        <text>cyclobutadipyrimidine (in DNA) = 2 pyrimidine residues (in DNA).</text>
        <dbReference type="EC" id="4.1.99.3"/>
    </reaction>
</comment>
<dbReference type="Gene3D" id="1.10.579.10">
    <property type="entry name" value="DNA Cyclobutane Dipyrimidine Photolyase, subunit A, domain 3"/>
    <property type="match status" value="1"/>
</dbReference>
<keyword evidence="5" id="KW-0285">Flavoprotein</keyword>
<keyword evidence="7" id="KW-0274">FAD</keyword>
<organism evidence="14 15">
    <name type="scientific">Chrysophaeum taylorii</name>
    <dbReference type="NCBI Taxonomy" id="2483200"/>
    <lineage>
        <taxon>Eukaryota</taxon>
        <taxon>Sar</taxon>
        <taxon>Stramenopiles</taxon>
        <taxon>Ochrophyta</taxon>
        <taxon>Pelagophyceae</taxon>
        <taxon>Pelagomonadales</taxon>
        <taxon>Pelagomonadaceae</taxon>
        <taxon>Chrysophaeum</taxon>
    </lineage>
</organism>
<keyword evidence="9" id="KW-0234">DNA repair</keyword>
<comment type="cofactor">
    <cofactor evidence="1">
        <name>FAD</name>
        <dbReference type="ChEBI" id="CHEBI:57692"/>
    </cofactor>
</comment>
<evidence type="ECO:0000256" key="8">
    <source>
        <dbReference type="ARBA" id="ARBA00023125"/>
    </source>
</evidence>
<evidence type="ECO:0000256" key="7">
    <source>
        <dbReference type="ARBA" id="ARBA00022827"/>
    </source>
</evidence>
<evidence type="ECO:0000313" key="14">
    <source>
        <dbReference type="EMBL" id="KAJ8603783.1"/>
    </source>
</evidence>
<dbReference type="InterPro" id="IPR006050">
    <property type="entry name" value="DNA_photolyase_N"/>
</dbReference>
<dbReference type="InterPro" id="IPR032673">
    <property type="entry name" value="DNA_photolyase_2_CS"/>
</dbReference>
<name>A0AAD7UGK2_9STRA</name>
<feature type="domain" description="Photolyase/cryptochrome alpha/beta" evidence="13">
    <location>
        <begin position="36"/>
        <end position="164"/>
    </location>
</feature>
<gene>
    <name evidence="14" type="ORF">CTAYLR_000180</name>
</gene>
<evidence type="ECO:0000256" key="4">
    <source>
        <dbReference type="ARBA" id="ARBA00014046"/>
    </source>
</evidence>
<dbReference type="InterPro" id="IPR036155">
    <property type="entry name" value="Crypto/Photolyase_N_sf"/>
</dbReference>
<dbReference type="EC" id="4.1.99.3" evidence="3"/>
<accession>A0AAD7UGK2</accession>
<dbReference type="SUPFAM" id="SSF52425">
    <property type="entry name" value="Cryptochrome/photolyase, N-terminal domain"/>
    <property type="match status" value="1"/>
</dbReference>
<dbReference type="FunFam" id="1.10.579.10:FF:000002">
    <property type="entry name" value="Deoxyribodipyrimidine photolyase"/>
    <property type="match status" value="1"/>
</dbReference>
<evidence type="ECO:0000256" key="9">
    <source>
        <dbReference type="ARBA" id="ARBA00023204"/>
    </source>
</evidence>
<keyword evidence="15" id="KW-1185">Reference proteome</keyword>
<dbReference type="GO" id="GO:0003677">
    <property type="term" value="F:DNA binding"/>
    <property type="evidence" value="ECO:0007669"/>
    <property type="project" value="UniProtKB-KW"/>
</dbReference>
<evidence type="ECO:0000256" key="1">
    <source>
        <dbReference type="ARBA" id="ARBA00001974"/>
    </source>
</evidence>
<dbReference type="Proteomes" id="UP001230188">
    <property type="component" value="Unassembled WGS sequence"/>
</dbReference>
<dbReference type="PANTHER" id="PTHR10211:SF0">
    <property type="entry name" value="DEOXYRIBODIPYRIMIDINE PHOTO-LYASE"/>
    <property type="match status" value="1"/>
</dbReference>